<name>A0ABT9JRN8_9PROT</name>
<evidence type="ECO:0000313" key="3">
    <source>
        <dbReference type="Proteomes" id="UP001225906"/>
    </source>
</evidence>
<dbReference type="Gene3D" id="2.40.10.220">
    <property type="entry name" value="predicted glycosyltransferase like domains"/>
    <property type="match status" value="1"/>
</dbReference>
<dbReference type="EMBL" id="JAVCAP010000009">
    <property type="protein sequence ID" value="MDP8567144.1"/>
    <property type="molecule type" value="Genomic_DNA"/>
</dbReference>
<evidence type="ECO:0000259" key="1">
    <source>
        <dbReference type="Pfam" id="PF07238"/>
    </source>
</evidence>
<proteinExistence type="predicted"/>
<organism evidence="2 3">
    <name type="scientific">Methylophilus aquaticus</name>
    <dbReference type="NCBI Taxonomy" id="1971610"/>
    <lineage>
        <taxon>Bacteria</taxon>
        <taxon>Pseudomonadati</taxon>
        <taxon>Pseudomonadota</taxon>
        <taxon>Betaproteobacteria</taxon>
        <taxon>Nitrosomonadales</taxon>
        <taxon>Methylophilaceae</taxon>
        <taxon>Methylophilus</taxon>
    </lineage>
</organism>
<sequence length="117" mass="12740">MTDTQTAKPGVLSLAIKEKAALFAAYMPFVKGGGLFIPTSKSFRMGEEIFMLLSLLDDPHKIKLAGKVIWITPHAINNKPQGIGIQFSEKDGGMEAKKRIEEVLGAALKSSRPTHTM</sequence>
<evidence type="ECO:0000313" key="2">
    <source>
        <dbReference type="EMBL" id="MDP8567144.1"/>
    </source>
</evidence>
<reference evidence="3" key="1">
    <citation type="journal article" date="2019" name="Int. J. Syst. Evol. Microbiol.">
        <title>The Global Catalogue of Microorganisms (GCM) 10K type strain sequencing project: providing services to taxonomists for standard genome sequencing and annotation.</title>
        <authorList>
            <consortium name="The Broad Institute Genomics Platform"/>
            <consortium name="The Broad Institute Genome Sequencing Center for Infectious Disease"/>
            <person name="Wu L."/>
            <person name="Ma J."/>
        </authorList>
    </citation>
    <scope>NUCLEOTIDE SEQUENCE [LARGE SCALE GENOMIC DNA]</scope>
    <source>
        <strain evidence="3">VKM B-3159</strain>
    </source>
</reference>
<feature type="domain" description="PilZ" evidence="1">
    <location>
        <begin position="15"/>
        <end position="94"/>
    </location>
</feature>
<protein>
    <submittedName>
        <fullName evidence="2">PilZ domain-containing protein</fullName>
    </submittedName>
</protein>
<dbReference type="Proteomes" id="UP001225906">
    <property type="component" value="Unassembled WGS sequence"/>
</dbReference>
<dbReference type="InterPro" id="IPR009875">
    <property type="entry name" value="PilZ_domain"/>
</dbReference>
<dbReference type="Pfam" id="PF07238">
    <property type="entry name" value="PilZ"/>
    <property type="match status" value="1"/>
</dbReference>
<keyword evidence="3" id="KW-1185">Reference proteome</keyword>
<comment type="caution">
    <text evidence="2">The sequence shown here is derived from an EMBL/GenBank/DDBJ whole genome shotgun (WGS) entry which is preliminary data.</text>
</comment>
<dbReference type="RefSeq" id="WP_306388874.1">
    <property type="nucleotide sequence ID" value="NZ_JAVCAP010000009.1"/>
</dbReference>
<accession>A0ABT9JRN8</accession>
<gene>
    <name evidence="2" type="ORF">Q9291_04730</name>
</gene>